<protein>
    <submittedName>
        <fullName evidence="2">Uncharacterized protein</fullName>
    </submittedName>
</protein>
<reference evidence="2" key="1">
    <citation type="submission" date="2018-02" db="EMBL/GenBank/DDBJ databases">
        <title>Rhizophora mucronata_Transcriptome.</title>
        <authorList>
            <person name="Meera S.P."/>
            <person name="Sreeshan A."/>
            <person name="Augustine A."/>
        </authorList>
    </citation>
    <scope>NUCLEOTIDE SEQUENCE</scope>
    <source>
        <tissue evidence="2">Leaf</tissue>
    </source>
</reference>
<keyword evidence="1" id="KW-1133">Transmembrane helix</keyword>
<evidence type="ECO:0000256" key="1">
    <source>
        <dbReference type="SAM" id="Phobius"/>
    </source>
</evidence>
<feature type="transmembrane region" description="Helical" evidence="1">
    <location>
        <begin position="20"/>
        <end position="38"/>
    </location>
</feature>
<proteinExistence type="predicted"/>
<keyword evidence="1" id="KW-0472">Membrane</keyword>
<accession>A0A2P2PKI6</accession>
<evidence type="ECO:0000313" key="2">
    <source>
        <dbReference type="EMBL" id="MBX55181.1"/>
    </source>
</evidence>
<dbReference type="AlphaFoldDB" id="A0A2P2PKI6"/>
<keyword evidence="1" id="KW-0812">Transmembrane</keyword>
<organism evidence="2">
    <name type="scientific">Rhizophora mucronata</name>
    <name type="common">Asiatic mangrove</name>
    <dbReference type="NCBI Taxonomy" id="61149"/>
    <lineage>
        <taxon>Eukaryota</taxon>
        <taxon>Viridiplantae</taxon>
        <taxon>Streptophyta</taxon>
        <taxon>Embryophyta</taxon>
        <taxon>Tracheophyta</taxon>
        <taxon>Spermatophyta</taxon>
        <taxon>Magnoliopsida</taxon>
        <taxon>eudicotyledons</taxon>
        <taxon>Gunneridae</taxon>
        <taxon>Pentapetalae</taxon>
        <taxon>rosids</taxon>
        <taxon>fabids</taxon>
        <taxon>Malpighiales</taxon>
        <taxon>Rhizophoraceae</taxon>
        <taxon>Rhizophora</taxon>
    </lineage>
</organism>
<sequence>MSDPKGCIMLYIELDSYTSYIAVSLILWFLHFFFSFYVPS</sequence>
<dbReference type="EMBL" id="GGEC01074697">
    <property type="protein sequence ID" value="MBX55181.1"/>
    <property type="molecule type" value="Transcribed_RNA"/>
</dbReference>
<name>A0A2P2PKI6_RHIMU</name>